<evidence type="ECO:0000313" key="3">
    <source>
        <dbReference type="EMBL" id="MED6155111.1"/>
    </source>
</evidence>
<evidence type="ECO:0000313" key="4">
    <source>
        <dbReference type="Proteomes" id="UP001341840"/>
    </source>
</evidence>
<sequence>MIGRTFNDHSLLDDMKLWPFKVVPHPNNNNNPAIFVDHKGQHTTYFTPVEVSAMVIKELKEVAEASLGHPVKDAVITVPAYFNNSQRQATIDAGKIAGLNVMTIINEPTAAAISYGFDNKTWREGERDVLVFDLGGGTLDVSLVTIDEGMFKVKATLGDTHLGGLDFDNKMVNHCVELFKGKYNKDISGDVKALGRLRSHCEKAKRTLSSNSETRIEIDGLYEGIDLYLTVTRAEFEELNKDLFNKCMETVKNCLIQAKVDKSQVDEIVLVGGSTRIPKVQQLLKEMFCVNGRVKELCKSINADEAVAYGAAVQAAILSGERDKKVEELLLLDVLPLSLGIEASGGAMSVLIPKNTTIPTKKERFFLLHMRTKAVL</sequence>
<dbReference type="SUPFAM" id="SSF100920">
    <property type="entry name" value="Heat shock protein 70kD (HSP70), peptide-binding domain"/>
    <property type="match status" value="1"/>
</dbReference>
<organism evidence="3 4">
    <name type="scientific">Stylosanthes scabra</name>
    <dbReference type="NCBI Taxonomy" id="79078"/>
    <lineage>
        <taxon>Eukaryota</taxon>
        <taxon>Viridiplantae</taxon>
        <taxon>Streptophyta</taxon>
        <taxon>Embryophyta</taxon>
        <taxon>Tracheophyta</taxon>
        <taxon>Spermatophyta</taxon>
        <taxon>Magnoliopsida</taxon>
        <taxon>eudicotyledons</taxon>
        <taxon>Gunneridae</taxon>
        <taxon>Pentapetalae</taxon>
        <taxon>rosids</taxon>
        <taxon>fabids</taxon>
        <taxon>Fabales</taxon>
        <taxon>Fabaceae</taxon>
        <taxon>Papilionoideae</taxon>
        <taxon>50 kb inversion clade</taxon>
        <taxon>dalbergioids sensu lato</taxon>
        <taxon>Dalbergieae</taxon>
        <taxon>Pterocarpus clade</taxon>
        <taxon>Stylosanthes</taxon>
    </lineage>
</organism>
<keyword evidence="3" id="KW-0346">Stress response</keyword>
<dbReference type="InterPro" id="IPR043129">
    <property type="entry name" value="ATPase_NBD"/>
</dbReference>
<gene>
    <name evidence="3" type="primary">HSP70_1</name>
    <name evidence="3" type="ORF">PIB30_002319</name>
</gene>
<keyword evidence="4" id="KW-1185">Reference proteome</keyword>
<dbReference type="InterPro" id="IPR013126">
    <property type="entry name" value="Hsp_70_fam"/>
</dbReference>
<dbReference type="PROSITE" id="PS01036">
    <property type="entry name" value="HSP70_3"/>
    <property type="match status" value="1"/>
</dbReference>
<reference evidence="3 4" key="1">
    <citation type="journal article" date="2023" name="Plants (Basel)">
        <title>Bridging the Gap: Combining Genomics and Transcriptomics Approaches to Understand Stylosanthes scabra, an Orphan Legume from the Brazilian Caatinga.</title>
        <authorList>
            <person name="Ferreira-Neto J.R.C."/>
            <person name="da Silva M.D."/>
            <person name="Binneck E."/>
            <person name="de Melo N.F."/>
            <person name="da Silva R.H."/>
            <person name="de Melo A.L.T.M."/>
            <person name="Pandolfi V."/>
            <person name="Bustamante F.O."/>
            <person name="Brasileiro-Vidal A.C."/>
            <person name="Benko-Iseppon A.M."/>
        </authorList>
    </citation>
    <scope>NUCLEOTIDE SEQUENCE [LARGE SCALE GENOMIC DNA]</scope>
    <source>
        <tissue evidence="3">Leaves</tissue>
    </source>
</reference>
<dbReference type="Gene3D" id="2.60.34.10">
    <property type="entry name" value="Substrate Binding Domain Of DNAk, Chain A, domain 1"/>
    <property type="match status" value="1"/>
</dbReference>
<dbReference type="InterPro" id="IPR029047">
    <property type="entry name" value="HSP70_peptide-bd_sf"/>
</dbReference>
<accession>A0ABU6U4L9</accession>
<keyword evidence="2" id="KW-0067">ATP-binding</keyword>
<dbReference type="SUPFAM" id="SSF53067">
    <property type="entry name" value="Actin-like ATPase domain"/>
    <property type="match status" value="2"/>
</dbReference>
<dbReference type="Proteomes" id="UP001341840">
    <property type="component" value="Unassembled WGS sequence"/>
</dbReference>
<dbReference type="InterPro" id="IPR018181">
    <property type="entry name" value="Heat_shock_70_CS"/>
</dbReference>
<comment type="caution">
    <text evidence="3">The sequence shown here is derived from an EMBL/GenBank/DDBJ whole genome shotgun (WGS) entry which is preliminary data.</text>
</comment>
<proteinExistence type="predicted"/>
<dbReference type="Pfam" id="PF00012">
    <property type="entry name" value="HSP70"/>
    <property type="match status" value="1"/>
</dbReference>
<dbReference type="PROSITE" id="PS00329">
    <property type="entry name" value="HSP70_2"/>
    <property type="match status" value="1"/>
</dbReference>
<dbReference type="Gene3D" id="3.90.640.10">
    <property type="entry name" value="Actin, Chain A, domain 4"/>
    <property type="match status" value="1"/>
</dbReference>
<dbReference type="EMBL" id="JASCZI010120833">
    <property type="protein sequence ID" value="MED6155111.1"/>
    <property type="molecule type" value="Genomic_DNA"/>
</dbReference>
<dbReference type="Gene3D" id="3.30.420.40">
    <property type="match status" value="2"/>
</dbReference>
<keyword evidence="1" id="KW-0547">Nucleotide-binding</keyword>
<evidence type="ECO:0000256" key="2">
    <source>
        <dbReference type="ARBA" id="ARBA00022840"/>
    </source>
</evidence>
<protein>
    <submittedName>
        <fullName evidence="3">70-kilodalton heat shock protein</fullName>
    </submittedName>
</protein>
<dbReference type="PANTHER" id="PTHR19375">
    <property type="entry name" value="HEAT SHOCK PROTEIN 70KDA"/>
    <property type="match status" value="1"/>
</dbReference>
<evidence type="ECO:0000256" key="1">
    <source>
        <dbReference type="ARBA" id="ARBA00022741"/>
    </source>
</evidence>
<name>A0ABU6U4L9_9FABA</name>
<dbReference type="PRINTS" id="PR00301">
    <property type="entry name" value="HEATSHOCK70"/>
</dbReference>